<evidence type="ECO:0000313" key="2">
    <source>
        <dbReference type="Proteomes" id="UP001165064"/>
    </source>
</evidence>
<dbReference type="Proteomes" id="UP001165064">
    <property type="component" value="Unassembled WGS sequence"/>
</dbReference>
<dbReference type="EMBL" id="BSXS01008187">
    <property type="protein sequence ID" value="GME91737.1"/>
    <property type="molecule type" value="Genomic_DNA"/>
</dbReference>
<accession>A0ACB5TN14</accession>
<gene>
    <name evidence="1" type="ORF">Amon02_000896800</name>
</gene>
<evidence type="ECO:0000313" key="1">
    <source>
        <dbReference type="EMBL" id="GME91737.1"/>
    </source>
</evidence>
<keyword evidence="2" id="KW-1185">Reference proteome</keyword>
<protein>
    <submittedName>
        <fullName evidence="1">Unnamed protein product</fullName>
    </submittedName>
</protein>
<name>A0ACB5TN14_AMBMO</name>
<proteinExistence type="predicted"/>
<organism evidence="1 2">
    <name type="scientific">Ambrosiozyma monospora</name>
    <name type="common">Yeast</name>
    <name type="synonym">Endomycopsis monosporus</name>
    <dbReference type="NCBI Taxonomy" id="43982"/>
    <lineage>
        <taxon>Eukaryota</taxon>
        <taxon>Fungi</taxon>
        <taxon>Dikarya</taxon>
        <taxon>Ascomycota</taxon>
        <taxon>Saccharomycotina</taxon>
        <taxon>Pichiomycetes</taxon>
        <taxon>Pichiales</taxon>
        <taxon>Pichiaceae</taxon>
        <taxon>Ambrosiozyma</taxon>
    </lineage>
</organism>
<sequence>MINKLLELFSKHGLVLALDDLQWISESENKMWSDFYSFMKQEQANENESVGGFQLLILSTYEENSITNLGSRRIPFDHCISKDCQHEIIPVENLEFDDVLRITNYALQVKEASRMEYVLKTGDLYINTTSSEIEIDPKLEEFKQKLANYVYSTTGGNPMQIKQVFQTIIYRGINNDHALMAHRVAKDKVLYIQDHFDDLNVYPATVTDRFTTICEQYLDKSQIEILKYAACICEGEYFSFRDLICSSGYDQELVFSTVSTCMAIEILIPSSVTKTCCSTSLCFNLTIISTETVYLR</sequence>
<comment type="caution">
    <text evidence="1">The sequence shown here is derived from an EMBL/GenBank/DDBJ whole genome shotgun (WGS) entry which is preliminary data.</text>
</comment>
<reference evidence="1" key="1">
    <citation type="submission" date="2023-04" db="EMBL/GenBank/DDBJ databases">
        <title>Ambrosiozyma monospora NBRC 10751.</title>
        <authorList>
            <person name="Ichikawa N."/>
            <person name="Sato H."/>
            <person name="Tonouchi N."/>
        </authorList>
    </citation>
    <scope>NUCLEOTIDE SEQUENCE</scope>
    <source>
        <strain evidence="1">NBRC 10751</strain>
    </source>
</reference>